<evidence type="ECO:0000313" key="1">
    <source>
        <dbReference type="EMBL" id="MDC7715826.1"/>
    </source>
</evidence>
<gene>
    <name evidence="1" type="ORF">PQU95_01140</name>
</gene>
<name>A0ABT5ITD4_9NEIS</name>
<accession>A0ABT5ITD4</accession>
<evidence type="ECO:0000313" key="2">
    <source>
        <dbReference type="Proteomes" id="UP001219956"/>
    </source>
</evidence>
<dbReference type="RefSeq" id="WP_272750307.1">
    <property type="nucleotide sequence ID" value="NZ_JAQQLF010000001.1"/>
</dbReference>
<comment type="caution">
    <text evidence="1">The sequence shown here is derived from an EMBL/GenBank/DDBJ whole genome shotgun (WGS) entry which is preliminary data.</text>
</comment>
<dbReference type="EMBL" id="JAQQLF010000001">
    <property type="protein sequence ID" value="MDC7715826.1"/>
    <property type="molecule type" value="Genomic_DNA"/>
</dbReference>
<reference evidence="1 2" key="1">
    <citation type="submission" date="2023-01" db="EMBL/GenBank/DDBJ databases">
        <title>Novel species of the genus Vogesella isolated from rivers.</title>
        <authorList>
            <person name="Lu H."/>
        </authorList>
    </citation>
    <scope>NUCLEOTIDE SEQUENCE [LARGE SCALE GENOMIC DNA]</scope>
    <source>
        <strain evidence="1 2">DC21W</strain>
    </source>
</reference>
<dbReference type="Proteomes" id="UP001219956">
    <property type="component" value="Unassembled WGS sequence"/>
</dbReference>
<organism evidence="1 2">
    <name type="scientific">Vogesella aquatica</name>
    <dbReference type="NCBI Taxonomy" id="2984206"/>
    <lineage>
        <taxon>Bacteria</taxon>
        <taxon>Pseudomonadati</taxon>
        <taxon>Pseudomonadota</taxon>
        <taxon>Betaproteobacteria</taxon>
        <taxon>Neisseriales</taxon>
        <taxon>Chromobacteriaceae</taxon>
        <taxon>Vogesella</taxon>
    </lineage>
</organism>
<keyword evidence="2" id="KW-1185">Reference proteome</keyword>
<sequence>MKPIVKSAANDCEVGFSLTKPMHGYLLSLESASKDGFGLRYQLSFSHDDDLPKGTTLLFKLKGLYLAYGRYAMTLSKFGVSGYMEFNFYRQGSMGVVDVFDFQPGSSGYGDFSKKIATCKFAL</sequence>
<protein>
    <submittedName>
        <fullName evidence="1">Uncharacterized protein</fullName>
    </submittedName>
</protein>
<proteinExistence type="predicted"/>